<accession>A0A250XCY7</accession>
<reference evidence="2 3" key="1">
    <citation type="submission" date="2017-08" db="EMBL/GenBank/DDBJ databases">
        <title>Acidophilic green algal genome provides insights into adaptation to an acidic environment.</title>
        <authorList>
            <person name="Hirooka S."/>
            <person name="Hirose Y."/>
            <person name="Kanesaki Y."/>
            <person name="Higuchi S."/>
            <person name="Fujiwara T."/>
            <person name="Onuma R."/>
            <person name="Era A."/>
            <person name="Ohbayashi R."/>
            <person name="Uzuka A."/>
            <person name="Nozaki H."/>
            <person name="Yoshikawa H."/>
            <person name="Miyagishima S.Y."/>
        </authorList>
    </citation>
    <scope>NUCLEOTIDE SEQUENCE [LARGE SCALE GENOMIC DNA]</scope>
    <source>
        <strain evidence="2 3">NIES-2499</strain>
    </source>
</reference>
<protein>
    <submittedName>
        <fullName evidence="2">Uncharacterized protein</fullName>
    </submittedName>
</protein>
<dbReference type="Proteomes" id="UP000232323">
    <property type="component" value="Unassembled WGS sequence"/>
</dbReference>
<dbReference type="EMBL" id="BEGY01000058">
    <property type="protein sequence ID" value="GAX80945.1"/>
    <property type="molecule type" value="Genomic_DNA"/>
</dbReference>
<feature type="compositionally biased region" description="Basic and acidic residues" evidence="1">
    <location>
        <begin position="651"/>
        <end position="660"/>
    </location>
</feature>
<organism evidence="2 3">
    <name type="scientific">Chlamydomonas eustigma</name>
    <dbReference type="NCBI Taxonomy" id="1157962"/>
    <lineage>
        <taxon>Eukaryota</taxon>
        <taxon>Viridiplantae</taxon>
        <taxon>Chlorophyta</taxon>
        <taxon>core chlorophytes</taxon>
        <taxon>Chlorophyceae</taxon>
        <taxon>CS clade</taxon>
        <taxon>Chlamydomonadales</taxon>
        <taxon>Chlamydomonadaceae</taxon>
        <taxon>Chlamydomonas</taxon>
    </lineage>
</organism>
<evidence type="ECO:0000313" key="2">
    <source>
        <dbReference type="EMBL" id="GAX80945.1"/>
    </source>
</evidence>
<proteinExistence type="predicted"/>
<feature type="region of interest" description="Disordered" evidence="1">
    <location>
        <begin position="557"/>
        <end position="699"/>
    </location>
</feature>
<evidence type="ECO:0000313" key="3">
    <source>
        <dbReference type="Proteomes" id="UP000232323"/>
    </source>
</evidence>
<feature type="compositionally biased region" description="Gly residues" evidence="1">
    <location>
        <begin position="671"/>
        <end position="682"/>
    </location>
</feature>
<dbReference type="AlphaFoldDB" id="A0A250XCY7"/>
<comment type="caution">
    <text evidence="2">The sequence shown here is derived from an EMBL/GenBank/DDBJ whole genome shotgun (WGS) entry which is preliminary data.</text>
</comment>
<feature type="region of interest" description="Disordered" evidence="1">
    <location>
        <begin position="252"/>
        <end position="280"/>
    </location>
</feature>
<gene>
    <name evidence="2" type="ORF">CEUSTIGMA_g8380.t1</name>
</gene>
<evidence type="ECO:0000256" key="1">
    <source>
        <dbReference type="SAM" id="MobiDB-lite"/>
    </source>
</evidence>
<sequence>MNRFVPLVSWDLGKRKCEPPNSNALLTLRDNNNLLSLMFLCDVNSSSAIPASLFPVTSVGKLEATLWMWPQPVSLPSATRLSGLASDQKSAIMYLPWQDHTLKPDSKKLPNAAGTQRLLSCALTATSVLIVSVSGSLSKEPSRKLLMLLSDSLAELHENADATCIPLQVLILIPWSEATVTASAGMASEAQKDSHPSDLSPSSSLTAATLFEQRELSLLPQAMLHSLQSRAEIHVAAVSTWALPSPAWGGPTTGPTTHANNVRNLVPNATHNSSSSAAAFSSSDKNIDQSFSSQALTGPAACGGTQSHHPLLTALLLPPPVALKRSLIIGRGNLATGGDVQPLGSPVTYCTVNAAMHAQVASALKRALDLNDGTCTFSGPWKAGVTQAYLEADSTYSLAECREVAETSWASEAASECFNAYRNRIILGSGADMDNLDKLHKESRQKACQDFLNHVVHARDLMSVTSCYRGLKVKCDEEFEVLRMQLRRRGARQGNYAPVQSRKQYGVTMLGGGGNGSLLGDVIPVSDQEQLLLLPQRTSKQRSSFGGVLALHRAASPAPSLEDPFPAGVQLVPMPPSSTVGGSTPEMASRTAGIGQQPVGGGGDYPKQSDIVGRRQTRQSFTGRLSRDGGAECTAVCGSLPGTGTAPAGDDSARSGEDRWSSLSQYAHHGSVGGGGGGGTGSAGDEESRGNSRSRVSFNSLVSMSTLPKKETPDTVLIDRSLLSHGTRWVLDKPFGSLSSVHLPPRSRLSCNGSSQVAMDNNARRDSTVSRSVVVMSLSPGHDVESNTLDPNVGDQTDSLFQIPAGESPGIYEVSGFRAEVSGFRADEFPCSLNPSPVGTARRRFNPWSESGALTATTTPRDRVASMTEKDMLQSHTSRFISAPQNGEQEFHIAAGRRKGSTARGAAVQDNIQEGEEGLLGGKLGDLMSSWGRALHSEPRQRGKSFSGAPSACDRT</sequence>
<feature type="region of interest" description="Disordered" evidence="1">
    <location>
        <begin position="933"/>
        <end position="956"/>
    </location>
</feature>
<name>A0A250XCY7_9CHLO</name>
<feature type="compositionally biased region" description="Polar residues" evidence="1">
    <location>
        <begin position="258"/>
        <end position="272"/>
    </location>
</feature>
<keyword evidence="3" id="KW-1185">Reference proteome</keyword>